<accession>A0A6C0GZR2</accession>
<dbReference type="AlphaFoldDB" id="A0A6C0GZR2"/>
<reference evidence="2" key="1">
    <citation type="journal article" date="2020" name="Nature">
        <title>Giant virus diversity and host interactions through global metagenomics.</title>
        <authorList>
            <person name="Schulz F."/>
            <person name="Roux S."/>
            <person name="Paez-Espino D."/>
            <person name="Jungbluth S."/>
            <person name="Walsh D.A."/>
            <person name="Denef V.J."/>
            <person name="McMahon K.D."/>
            <person name="Konstantinidis K.T."/>
            <person name="Eloe-Fadrosh E.A."/>
            <person name="Kyrpides N.C."/>
            <person name="Woyke T."/>
        </authorList>
    </citation>
    <scope>NUCLEOTIDE SEQUENCE</scope>
    <source>
        <strain evidence="2">GVMAG-M-3300023179-4</strain>
    </source>
</reference>
<dbReference type="EMBL" id="MN739832">
    <property type="protein sequence ID" value="QHT73794.1"/>
    <property type="molecule type" value="Genomic_DNA"/>
</dbReference>
<evidence type="ECO:0000256" key="1">
    <source>
        <dbReference type="SAM" id="Phobius"/>
    </source>
</evidence>
<keyword evidence="1" id="KW-1133">Transmembrane helix</keyword>
<name>A0A6C0GZR2_9ZZZZ</name>
<organism evidence="2">
    <name type="scientific">viral metagenome</name>
    <dbReference type="NCBI Taxonomy" id="1070528"/>
    <lineage>
        <taxon>unclassified sequences</taxon>
        <taxon>metagenomes</taxon>
        <taxon>organismal metagenomes</taxon>
    </lineage>
</organism>
<sequence>MIKYNIQISSLIDTDLYDLDNMIIEYDCRIINFEKKEKYILYNFIISESNILLFLYNLSNEFRIRYIFDDIIHQINLIYKKQDKKDIYCNFKYNKKAYYKEKLSKLDNEIFFVCKKMERY</sequence>
<feature type="transmembrane region" description="Helical" evidence="1">
    <location>
        <begin position="39"/>
        <end position="58"/>
    </location>
</feature>
<proteinExistence type="predicted"/>
<evidence type="ECO:0000313" key="2">
    <source>
        <dbReference type="EMBL" id="QHT73794.1"/>
    </source>
</evidence>
<protein>
    <submittedName>
        <fullName evidence="2">Uncharacterized protein</fullName>
    </submittedName>
</protein>
<keyword evidence="1" id="KW-0812">Transmembrane</keyword>
<keyword evidence="1" id="KW-0472">Membrane</keyword>